<keyword evidence="2" id="KW-1185">Reference proteome</keyword>
<accession>A0ABN0ZCQ4</accession>
<evidence type="ECO:0000313" key="2">
    <source>
        <dbReference type="Proteomes" id="UP001499895"/>
    </source>
</evidence>
<evidence type="ECO:0000313" key="1">
    <source>
        <dbReference type="EMBL" id="GAA0443565.1"/>
    </source>
</evidence>
<evidence type="ECO:0008006" key="3">
    <source>
        <dbReference type="Google" id="ProtNLM"/>
    </source>
</evidence>
<sequence length="63" mass="6635">MFQPRLTVPVAAVPAAAAGATVPTLNTRARAGSRVLSTRRRRRAEGTLRVRDMEGYLAGGKGA</sequence>
<comment type="caution">
    <text evidence="1">The sequence shown here is derived from an EMBL/GenBank/DDBJ whole genome shotgun (WGS) entry which is preliminary data.</text>
</comment>
<protein>
    <recommendedName>
        <fullName evidence="3">FXSXX-COOH protein</fullName>
    </recommendedName>
</protein>
<proteinExistence type="predicted"/>
<dbReference type="EMBL" id="BAAAHB010000001">
    <property type="protein sequence ID" value="GAA0443565.1"/>
    <property type="molecule type" value="Genomic_DNA"/>
</dbReference>
<dbReference type="Proteomes" id="UP001499895">
    <property type="component" value="Unassembled WGS sequence"/>
</dbReference>
<reference evidence="1 2" key="1">
    <citation type="journal article" date="2019" name="Int. J. Syst. Evol. Microbiol.">
        <title>The Global Catalogue of Microorganisms (GCM) 10K type strain sequencing project: providing services to taxonomists for standard genome sequencing and annotation.</title>
        <authorList>
            <consortium name="The Broad Institute Genomics Platform"/>
            <consortium name="The Broad Institute Genome Sequencing Center for Infectious Disease"/>
            <person name="Wu L."/>
            <person name="Ma J."/>
        </authorList>
    </citation>
    <scope>NUCLEOTIDE SEQUENCE [LARGE SCALE GENOMIC DNA]</scope>
    <source>
        <strain evidence="1 2">JCM 10649</strain>
    </source>
</reference>
<gene>
    <name evidence="1" type="ORF">GCM10009544_03000</name>
</gene>
<name>A0ABN0ZCQ4_9ACTN</name>
<organism evidence="1 2">
    <name type="scientific">Streptomyces stramineus</name>
    <dbReference type="NCBI Taxonomy" id="173861"/>
    <lineage>
        <taxon>Bacteria</taxon>
        <taxon>Bacillati</taxon>
        <taxon>Actinomycetota</taxon>
        <taxon>Actinomycetes</taxon>
        <taxon>Kitasatosporales</taxon>
        <taxon>Streptomycetaceae</taxon>
        <taxon>Streptomyces</taxon>
    </lineage>
</organism>